<proteinExistence type="predicted"/>
<dbReference type="Proteomes" id="UP001189429">
    <property type="component" value="Unassembled WGS sequence"/>
</dbReference>
<keyword evidence="2" id="KW-1185">Reference proteome</keyword>
<comment type="caution">
    <text evidence="1">The sequence shown here is derived from an EMBL/GenBank/DDBJ whole genome shotgun (WGS) entry which is preliminary data.</text>
</comment>
<dbReference type="EMBL" id="CAUYUJ010002995">
    <property type="protein sequence ID" value="CAK0803323.1"/>
    <property type="molecule type" value="Genomic_DNA"/>
</dbReference>
<name>A0ABN9QE74_9DINO</name>
<accession>A0ABN9QE74</accession>
<organism evidence="1 2">
    <name type="scientific">Prorocentrum cordatum</name>
    <dbReference type="NCBI Taxonomy" id="2364126"/>
    <lineage>
        <taxon>Eukaryota</taxon>
        <taxon>Sar</taxon>
        <taxon>Alveolata</taxon>
        <taxon>Dinophyceae</taxon>
        <taxon>Prorocentrales</taxon>
        <taxon>Prorocentraceae</taxon>
        <taxon>Prorocentrum</taxon>
    </lineage>
</organism>
<sequence>DLRGEDCRDIEESFRWCVPYLMKVFGMPENQEMVEGLRREYRDSNGYPFSRWQIAEELCETALSRSRWRRQAFFHYLSSVDDNGWRNTVDRHLVVVEKAKLRQCIFEEEENEAGGRTSLQSDLSKDLLYLP</sequence>
<feature type="non-terminal residue" evidence="1">
    <location>
        <position position="1"/>
    </location>
</feature>
<evidence type="ECO:0000313" key="1">
    <source>
        <dbReference type="EMBL" id="CAK0803323.1"/>
    </source>
</evidence>
<feature type="non-terminal residue" evidence="1">
    <location>
        <position position="131"/>
    </location>
</feature>
<evidence type="ECO:0000313" key="2">
    <source>
        <dbReference type="Proteomes" id="UP001189429"/>
    </source>
</evidence>
<gene>
    <name evidence="1" type="ORF">PCOR1329_LOCUS10544</name>
</gene>
<reference evidence="1" key="1">
    <citation type="submission" date="2023-10" db="EMBL/GenBank/DDBJ databases">
        <authorList>
            <person name="Chen Y."/>
            <person name="Shah S."/>
            <person name="Dougan E. K."/>
            <person name="Thang M."/>
            <person name="Chan C."/>
        </authorList>
    </citation>
    <scope>NUCLEOTIDE SEQUENCE [LARGE SCALE GENOMIC DNA]</scope>
</reference>
<protein>
    <submittedName>
        <fullName evidence="1">Uncharacterized protein</fullName>
    </submittedName>
</protein>